<dbReference type="AlphaFoldDB" id="A0A8S3XPC3"/>
<dbReference type="GO" id="GO:0006888">
    <property type="term" value="P:endoplasmic reticulum to Golgi vesicle-mediated transport"/>
    <property type="evidence" value="ECO:0007669"/>
    <property type="project" value="InterPro"/>
</dbReference>
<dbReference type="OrthoDB" id="2189254at2759"/>
<organism evidence="2 3">
    <name type="scientific">Parnassius apollo</name>
    <name type="common">Apollo butterfly</name>
    <name type="synonym">Papilio apollo</name>
    <dbReference type="NCBI Taxonomy" id="110799"/>
    <lineage>
        <taxon>Eukaryota</taxon>
        <taxon>Metazoa</taxon>
        <taxon>Ecdysozoa</taxon>
        <taxon>Arthropoda</taxon>
        <taxon>Hexapoda</taxon>
        <taxon>Insecta</taxon>
        <taxon>Pterygota</taxon>
        <taxon>Neoptera</taxon>
        <taxon>Endopterygota</taxon>
        <taxon>Lepidoptera</taxon>
        <taxon>Glossata</taxon>
        <taxon>Ditrysia</taxon>
        <taxon>Papilionoidea</taxon>
        <taxon>Papilionidae</taxon>
        <taxon>Parnassiinae</taxon>
        <taxon>Parnassini</taxon>
        <taxon>Parnassius</taxon>
        <taxon>Parnassius</taxon>
    </lineage>
</organism>
<evidence type="ECO:0000313" key="3">
    <source>
        <dbReference type="Proteomes" id="UP000691718"/>
    </source>
</evidence>
<dbReference type="Proteomes" id="UP000691718">
    <property type="component" value="Unassembled WGS sequence"/>
</dbReference>
<dbReference type="EMBL" id="CAJQZP010001218">
    <property type="protein sequence ID" value="CAG5031600.1"/>
    <property type="molecule type" value="Genomic_DNA"/>
</dbReference>
<dbReference type="PANTHER" id="PTHR13520:SF0">
    <property type="entry name" value="RAD50-INTERACTING PROTEIN 1"/>
    <property type="match status" value="1"/>
</dbReference>
<dbReference type="GO" id="GO:0070939">
    <property type="term" value="C:Dsl1/NZR complex"/>
    <property type="evidence" value="ECO:0007669"/>
    <property type="project" value="InterPro"/>
</dbReference>
<keyword evidence="3" id="KW-1185">Reference proteome</keyword>
<feature type="coiled-coil region" evidence="1">
    <location>
        <begin position="67"/>
        <end position="94"/>
    </location>
</feature>
<comment type="caution">
    <text evidence="2">The sequence shown here is derived from an EMBL/GenBank/DDBJ whole genome shotgun (WGS) entry which is preliminary data.</text>
</comment>
<dbReference type="PANTHER" id="PTHR13520">
    <property type="entry name" value="RAD50-INTERACTING PROTEIN 1 RINT-1"/>
    <property type="match status" value="1"/>
</dbReference>
<reference evidence="2" key="1">
    <citation type="submission" date="2021-04" db="EMBL/GenBank/DDBJ databases">
        <authorList>
            <person name="Tunstrom K."/>
        </authorList>
    </citation>
    <scope>NUCLEOTIDE SEQUENCE</scope>
</reference>
<dbReference type="GO" id="GO:0006890">
    <property type="term" value="P:retrograde vesicle-mediated transport, Golgi to endoplasmic reticulum"/>
    <property type="evidence" value="ECO:0007669"/>
    <property type="project" value="InterPro"/>
</dbReference>
<dbReference type="GO" id="GO:0060628">
    <property type="term" value="P:regulation of ER to Golgi vesicle-mediated transport"/>
    <property type="evidence" value="ECO:0007669"/>
    <property type="project" value="TreeGrafter"/>
</dbReference>
<accession>A0A8S3XPC3</accession>
<sequence>MKSKLTDEDKIDIINNLNIKIGSDINNLADAIDVEAELFRKKKYLQSCLNVANDEVPTKLSSTLKKAEHNSKQIQNLKIKSEQLKLKVEDFLSRTKPLRTELDKRFSAISKLEGVLLYLKSFEKIDELSSQMKQCTDDEQLVQLYGELKVMCSQYSKGHQAAYLKEYTHYWHNVLKDSLTKHYEDVLKLLKWPFTSSSENSLPPKELLTKFTNMTRYLFLIQEPEDLMSSAISDEFNIEPNPCLPVRILLRPLKKRFAFHFTGARQTARIDRPEWFLTQTLTWIRDHQTFVKNYVQPVADKLEMKSVNAVVSVLCFKLPIRIHLQVIVKTE</sequence>
<proteinExistence type="predicted"/>
<dbReference type="PROSITE" id="PS51386">
    <property type="entry name" value="RINT1_TIP20"/>
    <property type="match status" value="1"/>
</dbReference>
<keyword evidence="1" id="KW-0175">Coiled coil</keyword>
<gene>
    <name evidence="2" type="ORF">PAPOLLO_LOCUS19747</name>
</gene>
<evidence type="ECO:0000313" key="2">
    <source>
        <dbReference type="EMBL" id="CAG5031600.1"/>
    </source>
</evidence>
<protein>
    <submittedName>
        <fullName evidence="2">(apollo) hypothetical protein</fullName>
    </submittedName>
</protein>
<dbReference type="InterPro" id="IPR007528">
    <property type="entry name" value="RINT1_Tip20"/>
</dbReference>
<name>A0A8S3XPC3_PARAO</name>
<evidence type="ECO:0000256" key="1">
    <source>
        <dbReference type="SAM" id="Coils"/>
    </source>
</evidence>
<dbReference type="Pfam" id="PF04437">
    <property type="entry name" value="RINT1_TIP1"/>
    <property type="match status" value="1"/>
</dbReference>